<dbReference type="Pfam" id="PF04057">
    <property type="entry name" value="Rep-A_N"/>
    <property type="match status" value="1"/>
</dbReference>
<dbReference type="EMBL" id="CM009749">
    <property type="protein sequence ID" value="PUZ75585.1"/>
    <property type="molecule type" value="Genomic_DNA"/>
</dbReference>
<evidence type="ECO:0000313" key="2">
    <source>
        <dbReference type="EMBL" id="PUZ75585.1"/>
    </source>
</evidence>
<sequence>MDVDQSRGAVAAMSEQPPALALRPVLQVADVQQLPGLSRSAVSTPRCGLVLSDGVHCLQGMLVSGLAHLVADGALRRGTVLRLLEYQCCTVRNRRIFIFIHFEILQTESAMIGSPNSMSVDKVFSVLADP</sequence>
<dbReference type="AlphaFoldDB" id="A0A2T7F693"/>
<dbReference type="GO" id="GO:0003677">
    <property type="term" value="F:DNA binding"/>
    <property type="evidence" value="ECO:0007669"/>
    <property type="project" value="InterPro"/>
</dbReference>
<dbReference type="GO" id="GO:0006260">
    <property type="term" value="P:DNA replication"/>
    <property type="evidence" value="ECO:0007669"/>
    <property type="project" value="InterPro"/>
</dbReference>
<dbReference type="InterPro" id="IPR012340">
    <property type="entry name" value="NA-bd_OB-fold"/>
</dbReference>
<gene>
    <name evidence="2" type="ORF">GQ55_1G191500</name>
</gene>
<dbReference type="Gramene" id="PUZ75585">
    <property type="protein sequence ID" value="PUZ75585"/>
    <property type="gene ID" value="GQ55_1G191500"/>
</dbReference>
<feature type="domain" description="Replication factor-A protein 1 N-terminal" evidence="1">
    <location>
        <begin position="6"/>
        <end position="106"/>
    </location>
</feature>
<protein>
    <recommendedName>
        <fullName evidence="1">Replication factor-A protein 1 N-terminal domain-containing protein</fullName>
    </recommendedName>
</protein>
<dbReference type="OrthoDB" id="1751331at2759"/>
<dbReference type="GO" id="GO:0005634">
    <property type="term" value="C:nucleus"/>
    <property type="evidence" value="ECO:0007669"/>
    <property type="project" value="InterPro"/>
</dbReference>
<proteinExistence type="predicted"/>
<organism evidence="2 3">
    <name type="scientific">Panicum hallii var. hallii</name>
    <dbReference type="NCBI Taxonomy" id="1504633"/>
    <lineage>
        <taxon>Eukaryota</taxon>
        <taxon>Viridiplantae</taxon>
        <taxon>Streptophyta</taxon>
        <taxon>Embryophyta</taxon>
        <taxon>Tracheophyta</taxon>
        <taxon>Spermatophyta</taxon>
        <taxon>Magnoliopsida</taxon>
        <taxon>Liliopsida</taxon>
        <taxon>Poales</taxon>
        <taxon>Poaceae</taxon>
        <taxon>PACMAD clade</taxon>
        <taxon>Panicoideae</taxon>
        <taxon>Panicodae</taxon>
        <taxon>Paniceae</taxon>
        <taxon>Panicinae</taxon>
        <taxon>Panicum</taxon>
        <taxon>Panicum sect. Panicum</taxon>
    </lineage>
</organism>
<dbReference type="InterPro" id="IPR007199">
    <property type="entry name" value="Rep_factor-A_N"/>
</dbReference>
<keyword evidence="3" id="KW-1185">Reference proteome</keyword>
<dbReference type="Proteomes" id="UP000244336">
    <property type="component" value="Chromosome 1"/>
</dbReference>
<evidence type="ECO:0000313" key="3">
    <source>
        <dbReference type="Proteomes" id="UP000244336"/>
    </source>
</evidence>
<dbReference type="Gene3D" id="2.40.50.140">
    <property type="entry name" value="Nucleic acid-binding proteins"/>
    <property type="match status" value="1"/>
</dbReference>
<reference evidence="2 3" key="1">
    <citation type="submission" date="2018-04" db="EMBL/GenBank/DDBJ databases">
        <title>WGS assembly of Panicum hallii var. hallii HAL2.</title>
        <authorList>
            <person name="Lovell J."/>
            <person name="Jenkins J."/>
            <person name="Lowry D."/>
            <person name="Mamidi S."/>
            <person name="Sreedasyam A."/>
            <person name="Weng X."/>
            <person name="Barry K."/>
            <person name="Bonette J."/>
            <person name="Campitelli B."/>
            <person name="Daum C."/>
            <person name="Gordon S."/>
            <person name="Gould B."/>
            <person name="Lipzen A."/>
            <person name="MacQueen A."/>
            <person name="Palacio-Mejia J."/>
            <person name="Plott C."/>
            <person name="Shakirov E."/>
            <person name="Shu S."/>
            <person name="Yoshinaga Y."/>
            <person name="Zane M."/>
            <person name="Rokhsar D."/>
            <person name="Grimwood J."/>
            <person name="Schmutz J."/>
            <person name="Juenger T."/>
        </authorList>
    </citation>
    <scope>NUCLEOTIDE SEQUENCE [LARGE SCALE GENOMIC DNA]</scope>
    <source>
        <strain evidence="3">cv. HAL2</strain>
    </source>
</reference>
<dbReference type="STRING" id="1504633.A0A2T7F693"/>
<dbReference type="SUPFAM" id="SSF50249">
    <property type="entry name" value="Nucleic acid-binding proteins"/>
    <property type="match status" value="1"/>
</dbReference>
<name>A0A2T7F693_9POAL</name>
<evidence type="ECO:0000259" key="1">
    <source>
        <dbReference type="Pfam" id="PF04057"/>
    </source>
</evidence>
<accession>A0A2T7F693</accession>